<keyword evidence="7" id="KW-1185">Reference proteome</keyword>
<keyword evidence="4" id="KW-0732">Signal</keyword>
<evidence type="ECO:0000256" key="4">
    <source>
        <dbReference type="SAM" id="SignalP"/>
    </source>
</evidence>
<evidence type="ECO:0000256" key="1">
    <source>
        <dbReference type="ARBA" id="ARBA00022723"/>
    </source>
</evidence>
<dbReference type="GeneID" id="117651143"/>
<gene>
    <name evidence="8" type="primary">LOC117651143</name>
</gene>
<accession>A0A6P9A209</accession>
<dbReference type="InterPro" id="IPR018289">
    <property type="entry name" value="MULE_transposase_dom"/>
</dbReference>
<dbReference type="KEGG" id="tpal:117651143"/>
<keyword evidence="3" id="KW-0862">Zinc</keyword>
<feature type="domain" description="FLYWCH-type" evidence="5">
    <location>
        <begin position="43"/>
        <end position="88"/>
    </location>
</feature>
<keyword evidence="1" id="KW-0479">Metal-binding</keyword>
<evidence type="ECO:0000256" key="2">
    <source>
        <dbReference type="ARBA" id="ARBA00022771"/>
    </source>
</evidence>
<dbReference type="GO" id="GO:0008270">
    <property type="term" value="F:zinc ion binding"/>
    <property type="evidence" value="ECO:0007669"/>
    <property type="project" value="UniProtKB-KW"/>
</dbReference>
<dbReference type="Pfam" id="PF04500">
    <property type="entry name" value="FLYWCH"/>
    <property type="match status" value="1"/>
</dbReference>
<evidence type="ECO:0000256" key="3">
    <source>
        <dbReference type="ARBA" id="ARBA00022833"/>
    </source>
</evidence>
<reference evidence="8" key="1">
    <citation type="submission" date="2025-08" db="UniProtKB">
        <authorList>
            <consortium name="RefSeq"/>
        </authorList>
    </citation>
    <scope>IDENTIFICATION</scope>
    <source>
        <tissue evidence="8">Total insect</tissue>
    </source>
</reference>
<feature type="signal peptide" evidence="4">
    <location>
        <begin position="1"/>
        <end position="15"/>
    </location>
</feature>
<protein>
    <submittedName>
        <fullName evidence="8">Uncharacterized protein LOC117651143</fullName>
    </submittedName>
</protein>
<dbReference type="OrthoDB" id="90756at2759"/>
<dbReference type="Gene3D" id="2.20.25.240">
    <property type="match status" value="1"/>
</dbReference>
<keyword evidence="2" id="KW-0863">Zinc-finger</keyword>
<dbReference type="InParanoid" id="A0A6P9A209"/>
<dbReference type="AlphaFoldDB" id="A0A6P9A209"/>
<evidence type="ECO:0000313" key="8">
    <source>
        <dbReference type="RefSeq" id="XP_034250836.1"/>
    </source>
</evidence>
<name>A0A6P9A209_THRPL</name>
<sequence>MAMAVVLCLVGLCLAGDLVRAVRLIEENGYRGMSHYYHLGDGSHAYHFNTETSSSLYFRCVFYDKLNCRGRAIMRFGGAFRHSNPHNHPPDRDLVSKRHFRENVLDECRDAKYVSYQQILDKARSDRRYHRRVRCTMTMRRLRNAMYKARMDSFPQIPDTLSEVTQLLLQRRWAKISSTVDGDDNLYAGSITALDGSHNVVFMSRRMRDFAGRISILQSDGTFRARPIVPPTSQVFVLVTPWQNAVIPIGWVLMEKRTYSAYRAVIHLLKRLCPDLQPGVIVTDWEWPQQRAWQEAFPNARVQGCLWHLCRAYVRKVAQLGLLKFRQSLPDMFDIIRKVCGIALLPRRFFLVGLGLLRAEALQTDVLIAYLLRPFFTYVETKWITNGRRRYWMNLYNSMHRTNNCCESHNKQLRTAVGAYRPNIYAFIAALARLEHNAYLNVDLMDMGGVARRSRRWQAVFADAQIKNLCNEFDNDVFRNRNVTVQNFLNQAADLFYSAYRYHLDRAGR</sequence>
<evidence type="ECO:0000259" key="5">
    <source>
        <dbReference type="Pfam" id="PF04500"/>
    </source>
</evidence>
<dbReference type="Proteomes" id="UP000515158">
    <property type="component" value="Unplaced"/>
</dbReference>
<feature type="domain" description="MULE transposase" evidence="6">
    <location>
        <begin position="217"/>
        <end position="310"/>
    </location>
</feature>
<dbReference type="InterPro" id="IPR007588">
    <property type="entry name" value="Znf_FLYWCH"/>
</dbReference>
<evidence type="ECO:0000313" key="7">
    <source>
        <dbReference type="Proteomes" id="UP000515158"/>
    </source>
</evidence>
<dbReference type="RefSeq" id="XP_034250836.1">
    <property type="nucleotide sequence ID" value="XM_034394945.1"/>
</dbReference>
<feature type="chain" id="PRO_5027829347" evidence="4">
    <location>
        <begin position="16"/>
        <end position="509"/>
    </location>
</feature>
<evidence type="ECO:0000259" key="6">
    <source>
        <dbReference type="Pfam" id="PF10551"/>
    </source>
</evidence>
<proteinExistence type="predicted"/>
<dbReference type="Pfam" id="PF10551">
    <property type="entry name" value="MULE"/>
    <property type="match status" value="1"/>
</dbReference>
<organism evidence="8">
    <name type="scientific">Thrips palmi</name>
    <name type="common">Melon thrips</name>
    <dbReference type="NCBI Taxonomy" id="161013"/>
    <lineage>
        <taxon>Eukaryota</taxon>
        <taxon>Metazoa</taxon>
        <taxon>Ecdysozoa</taxon>
        <taxon>Arthropoda</taxon>
        <taxon>Hexapoda</taxon>
        <taxon>Insecta</taxon>
        <taxon>Pterygota</taxon>
        <taxon>Neoptera</taxon>
        <taxon>Paraneoptera</taxon>
        <taxon>Thysanoptera</taxon>
        <taxon>Terebrantia</taxon>
        <taxon>Thripoidea</taxon>
        <taxon>Thripidae</taxon>
        <taxon>Thrips</taxon>
    </lineage>
</organism>